<reference evidence="3 4" key="2">
    <citation type="journal article" date="2011" name="PLoS Genet.">
        <title>Caenorhabditis briggsae recombinant inbred line genotypes reveal inter-strain incompatibility and the evolution of recombination.</title>
        <authorList>
            <person name="Ross J.A."/>
            <person name="Koboldt D.C."/>
            <person name="Staisch J.E."/>
            <person name="Chamberlin H.M."/>
            <person name="Gupta B.P."/>
            <person name="Miller R.D."/>
            <person name="Baird S.E."/>
            <person name="Haag E.S."/>
        </authorList>
    </citation>
    <scope>NUCLEOTIDE SEQUENCE [LARGE SCALE GENOMIC DNA]</scope>
    <source>
        <strain evidence="3 4">AF16</strain>
    </source>
</reference>
<accession>A8WYW0</accession>
<evidence type="ECO:0000256" key="2">
    <source>
        <dbReference type="SAM" id="Phobius"/>
    </source>
</evidence>
<feature type="transmembrane region" description="Helical" evidence="2">
    <location>
        <begin position="84"/>
        <end position="105"/>
    </location>
</feature>
<dbReference type="GeneID" id="8580105"/>
<keyword evidence="4" id="KW-1185">Reference proteome</keyword>
<dbReference type="HOGENOM" id="CLU_636530_0_0_1"/>
<dbReference type="EMBL" id="HE601135">
    <property type="protein sequence ID" value="CAP25568.1"/>
    <property type="molecule type" value="Genomic_DNA"/>
</dbReference>
<feature type="transmembrane region" description="Helical" evidence="2">
    <location>
        <begin position="125"/>
        <end position="146"/>
    </location>
</feature>
<evidence type="ECO:0000256" key="1">
    <source>
        <dbReference type="SAM" id="MobiDB-lite"/>
    </source>
</evidence>
<dbReference type="Pfam" id="PF10318">
    <property type="entry name" value="7TM_GPCR_Srh"/>
    <property type="match status" value="1"/>
</dbReference>
<proteinExistence type="predicted"/>
<keyword evidence="2" id="KW-1133">Transmembrane helix</keyword>
<feature type="region of interest" description="Disordered" evidence="1">
    <location>
        <begin position="406"/>
        <end position="431"/>
    </location>
</feature>
<reference evidence="3 4" key="1">
    <citation type="journal article" date="2003" name="PLoS Biol.">
        <title>The genome sequence of Caenorhabditis briggsae: a platform for comparative genomics.</title>
        <authorList>
            <person name="Stein L.D."/>
            <person name="Bao Z."/>
            <person name="Blasiar D."/>
            <person name="Blumenthal T."/>
            <person name="Brent M.R."/>
            <person name="Chen N."/>
            <person name="Chinwalla A."/>
            <person name="Clarke L."/>
            <person name="Clee C."/>
            <person name="Coghlan A."/>
            <person name="Coulson A."/>
            <person name="D'Eustachio P."/>
            <person name="Fitch D.H."/>
            <person name="Fulton L.A."/>
            <person name="Fulton R.E."/>
            <person name="Griffiths-Jones S."/>
            <person name="Harris T.W."/>
            <person name="Hillier L.W."/>
            <person name="Kamath R."/>
            <person name="Kuwabara P.E."/>
            <person name="Mardis E.R."/>
            <person name="Marra M.A."/>
            <person name="Miner T.L."/>
            <person name="Minx P."/>
            <person name="Mullikin J.C."/>
            <person name="Plumb R.W."/>
            <person name="Rogers J."/>
            <person name="Schein J.E."/>
            <person name="Sohrmann M."/>
            <person name="Spieth J."/>
            <person name="Stajich J.E."/>
            <person name="Wei C."/>
            <person name="Willey D."/>
            <person name="Wilson R.K."/>
            <person name="Durbin R."/>
            <person name="Waterston R.H."/>
        </authorList>
    </citation>
    <scope>NUCLEOTIDE SEQUENCE [LARGE SCALE GENOMIC DNA]</scope>
    <source>
        <strain evidence="3 4">AF16</strain>
    </source>
</reference>
<dbReference type="WormBase" id="CBG04954">
    <property type="protein sequence ID" value="CBP48303"/>
    <property type="gene ID" value="WBGene00027537"/>
</dbReference>
<dbReference type="InterPro" id="IPR019422">
    <property type="entry name" value="7TM_GPCR_serpentine_rcpt_Srh"/>
</dbReference>
<organism evidence="3 4">
    <name type="scientific">Caenorhabditis briggsae</name>
    <dbReference type="NCBI Taxonomy" id="6238"/>
    <lineage>
        <taxon>Eukaryota</taxon>
        <taxon>Metazoa</taxon>
        <taxon>Ecdysozoa</taxon>
        <taxon>Nematoda</taxon>
        <taxon>Chromadorea</taxon>
        <taxon>Rhabditida</taxon>
        <taxon>Rhabditina</taxon>
        <taxon>Rhabditomorpha</taxon>
        <taxon>Rhabditoidea</taxon>
        <taxon>Rhabditidae</taxon>
        <taxon>Peloderinae</taxon>
        <taxon>Caenorhabditis</taxon>
    </lineage>
</organism>
<keyword evidence="2" id="KW-0812">Transmembrane</keyword>
<dbReference type="KEGG" id="cbr:CBG_04954"/>
<feature type="transmembrane region" description="Helical" evidence="2">
    <location>
        <begin position="158"/>
        <end position="187"/>
    </location>
</feature>
<dbReference type="Proteomes" id="UP000008549">
    <property type="component" value="Unassembled WGS sequence"/>
</dbReference>
<evidence type="ECO:0000313" key="3">
    <source>
        <dbReference type="EMBL" id="CAP25568.1"/>
    </source>
</evidence>
<name>A8WYW0_CAEBR</name>
<sequence length="431" mass="50515">MFSESRYNILVRRDSGTESRKTKRTIHHFVNYLLTTLVFTTTVFDMPSASETCRIFMEKLPCVPTEILDRPGYTMLGNLYTVRIIIPMDITICFIQIIAFFYSTWSHISNTKSQSHRTTELQKSFFKALLLQIMFPFCIPVYRVFQLGHMLNMRMNRFLVYYIFIGAIILPAYYLLLTIKFFIFAIFPIGPFQNCEEVYLQWYVLIIPINYFSKKFGEYVEQNTKNLTTIEFYENQSDQVVVSHEKIVLRAALKDSFPMYSNFIICSLYVSCNPWLFWPSFSIALLIFYHFVTSSFLPIFYYSLFTKFIIFCILYNPPIEKCELLYSKWGLLAIPLYFSSYQFEKYVERNSKNLTTLGSYEKRSNQIIISQYEMILKENLSISESENFGTSDSGVAGNFWPEAGRLQDGTWSDSGKDIVGSRPRSKLPANF</sequence>
<evidence type="ECO:0000313" key="5">
    <source>
        <dbReference type="WormBase" id="CBG04954"/>
    </source>
</evidence>
<gene>
    <name evidence="3 5" type="ORF">CBG04954</name>
    <name evidence="3" type="ORF">CBG_04954</name>
</gene>
<keyword evidence="2" id="KW-0472">Membrane</keyword>
<protein>
    <submittedName>
        <fullName evidence="3">Protein CBG04954</fullName>
    </submittedName>
</protein>
<dbReference type="InParanoid" id="A8WYW0"/>
<dbReference type="CTD" id="8580105"/>
<evidence type="ECO:0000313" key="4">
    <source>
        <dbReference type="Proteomes" id="UP000008549"/>
    </source>
</evidence>
<dbReference type="RefSeq" id="XP_002638109.1">
    <property type="nucleotide sequence ID" value="XM_002638063.1"/>
</dbReference>
<dbReference type="AlphaFoldDB" id="A8WYW0"/>